<dbReference type="Gene3D" id="2.40.70.10">
    <property type="entry name" value="Acid Proteases"/>
    <property type="match status" value="1"/>
</dbReference>
<protein>
    <submittedName>
        <fullName evidence="4">Uncharacterized protein LOC104779119</fullName>
    </submittedName>
</protein>
<gene>
    <name evidence="4" type="primary">LOC104779119</name>
</gene>
<feature type="compositionally biased region" description="Basic and acidic residues" evidence="1">
    <location>
        <begin position="765"/>
        <end position="776"/>
    </location>
</feature>
<dbReference type="RefSeq" id="XP_010501812.1">
    <property type="nucleotide sequence ID" value="XM_010503510.1"/>
</dbReference>
<reference evidence="4" key="2">
    <citation type="submission" date="2025-08" db="UniProtKB">
        <authorList>
            <consortium name="RefSeq"/>
        </authorList>
    </citation>
    <scope>IDENTIFICATION</scope>
    <source>
        <tissue evidence="4">Leaf</tissue>
    </source>
</reference>
<dbReference type="InterPro" id="IPR021109">
    <property type="entry name" value="Peptidase_aspartic_dom_sf"/>
</dbReference>
<keyword evidence="3" id="KW-1185">Reference proteome</keyword>
<evidence type="ECO:0000313" key="4">
    <source>
        <dbReference type="RefSeq" id="XP_010501812.1"/>
    </source>
</evidence>
<dbReference type="Proteomes" id="UP000694864">
    <property type="component" value="Chromosome 3"/>
</dbReference>
<dbReference type="PANTHER" id="PTHR33067">
    <property type="entry name" value="RNA-DIRECTED DNA POLYMERASE-RELATED"/>
    <property type="match status" value="1"/>
</dbReference>
<feature type="domain" description="Retrotransposon gag" evidence="2">
    <location>
        <begin position="60"/>
        <end position="153"/>
    </location>
</feature>
<dbReference type="GeneID" id="104779119"/>
<feature type="region of interest" description="Disordered" evidence="1">
    <location>
        <begin position="1"/>
        <end position="27"/>
    </location>
</feature>
<organism evidence="3 4">
    <name type="scientific">Camelina sativa</name>
    <name type="common">False flax</name>
    <name type="synonym">Myagrum sativum</name>
    <dbReference type="NCBI Taxonomy" id="90675"/>
    <lineage>
        <taxon>Eukaryota</taxon>
        <taxon>Viridiplantae</taxon>
        <taxon>Streptophyta</taxon>
        <taxon>Embryophyta</taxon>
        <taxon>Tracheophyta</taxon>
        <taxon>Spermatophyta</taxon>
        <taxon>Magnoliopsida</taxon>
        <taxon>eudicotyledons</taxon>
        <taxon>Gunneridae</taxon>
        <taxon>Pentapetalae</taxon>
        <taxon>rosids</taxon>
        <taxon>malvids</taxon>
        <taxon>Brassicales</taxon>
        <taxon>Brassicaceae</taxon>
        <taxon>Camelineae</taxon>
        <taxon>Camelina</taxon>
    </lineage>
</organism>
<dbReference type="CDD" id="cd00303">
    <property type="entry name" value="retropepsin_like"/>
    <property type="match status" value="1"/>
</dbReference>
<dbReference type="InterPro" id="IPR005162">
    <property type="entry name" value="Retrotrans_gag_dom"/>
</dbReference>
<dbReference type="PANTHER" id="PTHR33067:SF31">
    <property type="entry name" value="RNA-DIRECTED DNA POLYMERASE"/>
    <property type="match status" value="1"/>
</dbReference>
<dbReference type="Pfam" id="PF03732">
    <property type="entry name" value="Retrotrans_gag"/>
    <property type="match status" value="1"/>
</dbReference>
<evidence type="ECO:0000256" key="1">
    <source>
        <dbReference type="SAM" id="MobiDB-lite"/>
    </source>
</evidence>
<evidence type="ECO:0000313" key="3">
    <source>
        <dbReference type="Proteomes" id="UP000694864"/>
    </source>
</evidence>
<sequence>MKNQNHNLRDLNNPPPGRNGQGVAMDDEDTEHPIDYIELFEEICGVTATSKESQNYSMCKLFPFSLEDKASRWLKSLPPALIATWEECKAAFLNHFYTRSRSNLLRSKIQGFRQGKTESFSEGWERFRAYERDCPQHGFTDGGLMNKFYEGIDPKNQLSLDVASNNNFATKTIEDARILIYNLSESDNNYRSTPLDEEEDSDQASDIKQLKETMSLIVKHIQKGDDTFEDEEKFCDKEEELNYIGARSNYQGRFHNRNVKDQGHQLNRGNFRQRATFTDFQGFQRGFPNPTMRDQGPDLRDWMLGIETSVQAFIEDTNLKMSDMYKDLNDKMTSLTIKINEQVLDLANLKAILLRSGTAYKEPEYPEKDRTPEVIPVEEEEGTIGEKEIEELIHDEITKDTLPQVPPSTRIYKPKVPYPTKVSKKEKERGKLKELVGQLSVRLPFVEACAMIPPLRKYMKSIFTNNVSLEDGVMVITQECSAILQNDIPQKRGDPGSFVLSCRIKDEVFKRSLCNLGSSINMIPRSVAKRLGYHFFKPTKISLVLADRSIRRPVRIVVDVPIVIGACQIPTYFVILELEKEPKDPLILGRPFLSTTGVIIDVPNEKIDLNLGGYVMKFYMNESLKLSISENLYNPIFTIKDLEEDTSGVCEDIFFYDPLEIALTRAQKEYNFQKEEVENCANILDSAETCENIVAYLDLDEENDAPTSPKNTPAAVADPWSELRAPKPNSSSFPLDSSMAPNMKIYQKKGSRLTSAAARTGGDTAEARDSQGRGDVPHSQGRGDVSHPPPEKVLEQLIVQRPMFFLPTQ</sequence>
<evidence type="ECO:0000259" key="2">
    <source>
        <dbReference type="Pfam" id="PF03732"/>
    </source>
</evidence>
<feature type="region of interest" description="Disordered" evidence="1">
    <location>
        <begin position="702"/>
        <end position="791"/>
    </location>
</feature>
<accession>A0ABM0YJ94</accession>
<name>A0ABM0YJ94_CAMSA</name>
<reference evidence="3" key="1">
    <citation type="journal article" date="2014" name="Nat. Commun.">
        <title>The emerging biofuel crop Camelina sativa retains a highly undifferentiated hexaploid genome structure.</title>
        <authorList>
            <person name="Kagale S."/>
            <person name="Koh C."/>
            <person name="Nixon J."/>
            <person name="Bollina V."/>
            <person name="Clarke W.E."/>
            <person name="Tuteja R."/>
            <person name="Spillane C."/>
            <person name="Robinson S.J."/>
            <person name="Links M.G."/>
            <person name="Clarke C."/>
            <person name="Higgins E.E."/>
            <person name="Huebert T."/>
            <person name="Sharpe A.G."/>
            <person name="Parkin I.A."/>
        </authorList>
    </citation>
    <scope>NUCLEOTIDE SEQUENCE [LARGE SCALE GENOMIC DNA]</scope>
    <source>
        <strain evidence="3">cv. DH55</strain>
    </source>
</reference>
<proteinExistence type="predicted"/>